<feature type="domain" description="BTB" evidence="1">
    <location>
        <begin position="50"/>
        <end position="133"/>
    </location>
</feature>
<name>A0AA43TST1_9LECA</name>
<reference evidence="2" key="1">
    <citation type="journal article" date="2023" name="Genome Biol. Evol.">
        <title>First Whole Genome Sequence and Flow Cytometry Genome Size Data for the Lichen-Forming Fungus Ramalina farinacea (Ascomycota).</title>
        <authorList>
            <person name="Llewellyn T."/>
            <person name="Mian S."/>
            <person name="Hill R."/>
            <person name="Leitch I.J."/>
            <person name="Gaya E."/>
        </authorList>
    </citation>
    <scope>NUCLEOTIDE SEQUENCE</scope>
    <source>
        <strain evidence="2">LIQ254RAFAR</strain>
    </source>
</reference>
<protein>
    <recommendedName>
        <fullName evidence="1">BTB domain-containing protein</fullName>
    </recommendedName>
</protein>
<keyword evidence="3" id="KW-1185">Reference proteome</keyword>
<dbReference type="PROSITE" id="PS50097">
    <property type="entry name" value="BTB"/>
    <property type="match status" value="1"/>
</dbReference>
<accession>A0AA43TST1</accession>
<gene>
    <name evidence="2" type="ORF">OHK93_000673</name>
</gene>
<dbReference type="Pfam" id="PF00651">
    <property type="entry name" value="BTB"/>
    <property type="match status" value="1"/>
</dbReference>
<dbReference type="SUPFAM" id="SSF54695">
    <property type="entry name" value="POZ domain"/>
    <property type="match status" value="1"/>
</dbReference>
<dbReference type="PANTHER" id="PTHR47843:SF5">
    <property type="entry name" value="BTB_POZ DOMAIN PROTEIN"/>
    <property type="match status" value="1"/>
</dbReference>
<evidence type="ECO:0000259" key="1">
    <source>
        <dbReference type="PROSITE" id="PS50097"/>
    </source>
</evidence>
<evidence type="ECO:0000313" key="2">
    <source>
        <dbReference type="EMBL" id="MDI1485535.1"/>
    </source>
</evidence>
<dbReference type="PANTHER" id="PTHR47843">
    <property type="entry name" value="BTB DOMAIN-CONTAINING PROTEIN-RELATED"/>
    <property type="match status" value="1"/>
</dbReference>
<dbReference type="InterPro" id="IPR011333">
    <property type="entry name" value="SKP1/BTB/POZ_sf"/>
</dbReference>
<dbReference type="EMBL" id="JAPUFD010000001">
    <property type="protein sequence ID" value="MDI1485535.1"/>
    <property type="molecule type" value="Genomic_DNA"/>
</dbReference>
<evidence type="ECO:0000313" key="3">
    <source>
        <dbReference type="Proteomes" id="UP001161017"/>
    </source>
</evidence>
<organism evidence="2 3">
    <name type="scientific">Ramalina farinacea</name>
    <dbReference type="NCBI Taxonomy" id="258253"/>
    <lineage>
        <taxon>Eukaryota</taxon>
        <taxon>Fungi</taxon>
        <taxon>Dikarya</taxon>
        <taxon>Ascomycota</taxon>
        <taxon>Pezizomycotina</taxon>
        <taxon>Lecanoromycetes</taxon>
        <taxon>OSLEUM clade</taxon>
        <taxon>Lecanoromycetidae</taxon>
        <taxon>Lecanorales</taxon>
        <taxon>Lecanorineae</taxon>
        <taxon>Ramalinaceae</taxon>
        <taxon>Ramalina</taxon>
    </lineage>
</organism>
<proteinExistence type="predicted"/>
<dbReference type="CDD" id="cd18186">
    <property type="entry name" value="BTB_POZ_ZBTB_KLHL-like"/>
    <property type="match status" value="1"/>
</dbReference>
<sequence>MALVASSSSVENGSLAAQATGCPTLRLISRAPEHSLEARFAREFNEQRYCDMTLVTRTRSFRAHKAVICSASPVIDRALSGNFHVSTSNSVPVRLAHNLQKAESNTYTINTEDHGVIWRFIQYCYLGHYDTVDLPPLAPLARQDQGGIIHTARDPAAGDLMQSHNTRLANECNTYRLLLDIDVYRMGDIYAVPSLSLHALACLKVRLDALLQEDKRAGECFLEIVKPVYECTGSGDDKLREMLVLYLRLFGAKLTSEGARKRLGELAGEVKEFGAALVGDYLEVVGSGGGE</sequence>
<dbReference type="AlphaFoldDB" id="A0AA43TST1"/>
<dbReference type="Gene3D" id="3.30.710.10">
    <property type="entry name" value="Potassium Channel Kv1.1, Chain A"/>
    <property type="match status" value="1"/>
</dbReference>
<comment type="caution">
    <text evidence="2">The sequence shown here is derived from an EMBL/GenBank/DDBJ whole genome shotgun (WGS) entry which is preliminary data.</text>
</comment>
<dbReference type="InterPro" id="IPR000210">
    <property type="entry name" value="BTB/POZ_dom"/>
</dbReference>
<dbReference type="Proteomes" id="UP001161017">
    <property type="component" value="Unassembled WGS sequence"/>
</dbReference>